<dbReference type="PROSITE" id="PS51384">
    <property type="entry name" value="FAD_FR"/>
    <property type="match status" value="1"/>
</dbReference>
<comment type="cofactor">
    <cofactor evidence="2">
        <name>FAD</name>
        <dbReference type="ChEBI" id="CHEBI:57692"/>
    </cofactor>
</comment>
<dbReference type="PRINTS" id="PR00409">
    <property type="entry name" value="PHDIOXRDTASE"/>
</dbReference>
<dbReference type="EC" id="1.-.-.-" evidence="12"/>
<evidence type="ECO:0000259" key="11">
    <source>
        <dbReference type="PROSITE" id="PS51384"/>
    </source>
</evidence>
<keyword evidence="13" id="KW-1185">Reference proteome</keyword>
<dbReference type="InterPro" id="IPR054582">
    <property type="entry name" value="DmmA-like_N"/>
</dbReference>
<dbReference type="SUPFAM" id="SSF52343">
    <property type="entry name" value="Ferredoxin reductase-like, C-terminal NADP-linked domain"/>
    <property type="match status" value="1"/>
</dbReference>
<dbReference type="InterPro" id="IPR036010">
    <property type="entry name" value="2Fe-2S_ferredoxin-like_sf"/>
</dbReference>
<dbReference type="InterPro" id="IPR050415">
    <property type="entry name" value="MRET"/>
</dbReference>
<evidence type="ECO:0000256" key="2">
    <source>
        <dbReference type="ARBA" id="ARBA00001974"/>
    </source>
</evidence>
<keyword evidence="5" id="KW-0001">2Fe-2S</keyword>
<sequence>MKLQLVQLRLEADDIVSLVLRDPSGTELPTWSAGSHVPVTLPSGLVRQYSLCGPQDDRHTYTVAVLRVDRGRGGSREIHDRLRVGDIVEVGQPRNDFGLVPAEHYLFTAGGIGITPILAMLDEVSVRNPPPASVRVVYGARSRSAMAFVERLRRLDDIDLQLVAQDTDGLPDFAAAIAASPPGTQMYSCGPPAMLSAVTQLGQERPDISVHIERFSGAEQASSVSDGEADDFEVELVRTGITVKVSNDRSVLDAVLEAAPDTPFSCTSGFCGTCETKVLGGEVDHRDELLTDAERAANQTMMICVSRAKAGSRLRLDL</sequence>
<keyword evidence="9" id="KW-0411">Iron-sulfur</keyword>
<organism evidence="12 13">
    <name type="scientific">[Mycobacterium] wendilense</name>
    <dbReference type="NCBI Taxonomy" id="3064284"/>
    <lineage>
        <taxon>Bacteria</taxon>
        <taxon>Bacillati</taxon>
        <taxon>Actinomycetota</taxon>
        <taxon>Actinomycetes</taxon>
        <taxon>Mycobacteriales</taxon>
        <taxon>Mycobacteriaceae</taxon>
        <taxon>Mycolicibacter</taxon>
    </lineage>
</organism>
<dbReference type="SUPFAM" id="SSF54292">
    <property type="entry name" value="2Fe-2S ferredoxin-like"/>
    <property type="match status" value="1"/>
</dbReference>
<dbReference type="Gene3D" id="3.40.50.80">
    <property type="entry name" value="Nucleotide-binding domain of ferredoxin-NADP reductase (FNR) module"/>
    <property type="match status" value="1"/>
</dbReference>
<keyword evidence="6" id="KW-0479">Metal-binding</keyword>
<reference evidence="12 13" key="1">
    <citation type="submission" date="2023-08" db="EMBL/GenBank/DDBJ databases">
        <authorList>
            <person name="Folkvardsen B D."/>
            <person name="Norman A."/>
        </authorList>
    </citation>
    <scope>NUCLEOTIDE SEQUENCE [LARGE SCALE GENOMIC DNA]</scope>
    <source>
        <strain evidence="12 13">Mu0050</strain>
    </source>
</reference>
<evidence type="ECO:0000313" key="12">
    <source>
        <dbReference type="EMBL" id="CAJ1585886.1"/>
    </source>
</evidence>
<evidence type="ECO:0000256" key="4">
    <source>
        <dbReference type="ARBA" id="ARBA00022643"/>
    </source>
</evidence>
<keyword evidence="8" id="KW-0408">Iron</keyword>
<evidence type="ECO:0000256" key="3">
    <source>
        <dbReference type="ARBA" id="ARBA00022630"/>
    </source>
</evidence>
<dbReference type="InterPro" id="IPR001041">
    <property type="entry name" value="2Fe-2S_ferredoxin-type"/>
</dbReference>
<comment type="cofactor">
    <cofactor evidence="1">
        <name>FMN</name>
        <dbReference type="ChEBI" id="CHEBI:58210"/>
    </cofactor>
</comment>
<dbReference type="InterPro" id="IPR017938">
    <property type="entry name" value="Riboflavin_synthase-like_b-brl"/>
</dbReference>
<proteinExistence type="predicted"/>
<dbReference type="RefSeq" id="WP_316511975.1">
    <property type="nucleotide sequence ID" value="NZ_OY726395.1"/>
</dbReference>
<dbReference type="Gene3D" id="3.10.20.30">
    <property type="match status" value="1"/>
</dbReference>
<dbReference type="Pfam" id="PF22290">
    <property type="entry name" value="DmmA-like_N"/>
    <property type="match status" value="1"/>
</dbReference>
<evidence type="ECO:0000256" key="7">
    <source>
        <dbReference type="ARBA" id="ARBA00023002"/>
    </source>
</evidence>
<dbReference type="Proteomes" id="UP001190466">
    <property type="component" value="Chromosome"/>
</dbReference>
<dbReference type="EMBL" id="OY726395">
    <property type="protein sequence ID" value="CAJ1585886.1"/>
    <property type="molecule type" value="Genomic_DNA"/>
</dbReference>
<feature type="domain" description="2Fe-2S ferredoxin-type" evidence="10">
    <location>
        <begin position="232"/>
        <end position="318"/>
    </location>
</feature>
<keyword evidence="4" id="KW-0288">FMN</keyword>
<protein>
    <submittedName>
        <fullName evidence="12">PDR/VanB family oxidoreductase</fullName>
        <ecNumber evidence="12">1.-.-.-</ecNumber>
    </submittedName>
</protein>
<dbReference type="PANTHER" id="PTHR47354">
    <property type="entry name" value="NADH OXIDOREDUCTASE HCR"/>
    <property type="match status" value="1"/>
</dbReference>
<evidence type="ECO:0000256" key="1">
    <source>
        <dbReference type="ARBA" id="ARBA00001917"/>
    </source>
</evidence>
<gene>
    <name evidence="12" type="ORF">MU0050_003967</name>
</gene>
<evidence type="ECO:0000256" key="9">
    <source>
        <dbReference type="ARBA" id="ARBA00023014"/>
    </source>
</evidence>
<dbReference type="PANTHER" id="PTHR47354:SF1">
    <property type="entry name" value="CARNITINE MONOOXYGENASE REDUCTASE SUBUNIT"/>
    <property type="match status" value="1"/>
</dbReference>
<accession>A0ABN9P6T8</accession>
<feature type="domain" description="FAD-binding FR-type" evidence="11">
    <location>
        <begin position="1"/>
        <end position="100"/>
    </location>
</feature>
<evidence type="ECO:0000256" key="8">
    <source>
        <dbReference type="ARBA" id="ARBA00023004"/>
    </source>
</evidence>
<dbReference type="InterPro" id="IPR017927">
    <property type="entry name" value="FAD-bd_FR_type"/>
</dbReference>
<dbReference type="PROSITE" id="PS51085">
    <property type="entry name" value="2FE2S_FER_2"/>
    <property type="match status" value="1"/>
</dbReference>
<dbReference type="Gene3D" id="2.40.30.10">
    <property type="entry name" value="Translation factors"/>
    <property type="match status" value="1"/>
</dbReference>
<name>A0ABN9P6T8_9MYCO</name>
<keyword evidence="7 12" id="KW-0560">Oxidoreductase</keyword>
<evidence type="ECO:0000259" key="10">
    <source>
        <dbReference type="PROSITE" id="PS51085"/>
    </source>
</evidence>
<dbReference type="PROSITE" id="PS00197">
    <property type="entry name" value="2FE2S_FER_1"/>
    <property type="match status" value="1"/>
</dbReference>
<dbReference type="CDD" id="cd06185">
    <property type="entry name" value="PDR_like"/>
    <property type="match status" value="1"/>
</dbReference>
<dbReference type="Pfam" id="PF00111">
    <property type="entry name" value="Fer2"/>
    <property type="match status" value="1"/>
</dbReference>
<evidence type="ECO:0000256" key="6">
    <source>
        <dbReference type="ARBA" id="ARBA00022723"/>
    </source>
</evidence>
<dbReference type="InterPro" id="IPR006058">
    <property type="entry name" value="2Fe2S_fd_BS"/>
</dbReference>
<keyword evidence="3" id="KW-0285">Flavoprotein</keyword>
<evidence type="ECO:0000256" key="5">
    <source>
        <dbReference type="ARBA" id="ARBA00022714"/>
    </source>
</evidence>
<dbReference type="InterPro" id="IPR039261">
    <property type="entry name" value="FNR_nucleotide-bd"/>
</dbReference>
<evidence type="ECO:0000313" key="13">
    <source>
        <dbReference type="Proteomes" id="UP001190466"/>
    </source>
</evidence>
<dbReference type="CDD" id="cd00207">
    <property type="entry name" value="fer2"/>
    <property type="match status" value="1"/>
</dbReference>
<dbReference type="InterPro" id="IPR012675">
    <property type="entry name" value="Beta-grasp_dom_sf"/>
</dbReference>
<dbReference type="SUPFAM" id="SSF63380">
    <property type="entry name" value="Riboflavin synthase domain-like"/>
    <property type="match status" value="1"/>
</dbReference>
<dbReference type="GO" id="GO:0016491">
    <property type="term" value="F:oxidoreductase activity"/>
    <property type="evidence" value="ECO:0007669"/>
    <property type="project" value="UniProtKB-KW"/>
</dbReference>